<name>A0AAU9EDT6_9BACT</name>
<dbReference type="InterPro" id="IPR051781">
    <property type="entry name" value="Metallo-dep_Hydrolase"/>
</dbReference>
<sequence>MARIDDGLCLLAKGLAGAESYQGPPAVLVREGRVAALGQEALEQGAERVELPELWLSPAPLDAHVHLYLGPGPEEAMEAWRQAGVAAVRDLGHKPHRATPHDDGGPPLLRNACVGLGAEGEAAYWIAARLSGPQAFALAAREQIGRGAAVIKLFATGLLDFQHPGQVCHPQALTDEEIAAAVGEAHAAGLPVSVHASGETAVRQALDQGADGIEHGFFLGRDTLETMARKGVWWSPTLAPIQAHLDDPQGRHDAATLAALAEIVDRQAAQIKLGEELGVNLVMGSDAGSYNLPHGEALFQEMTSWLDAGVSPDTVFLASTRRAARVMGLAGELGEIAQGARAWLLGTPEDPRRDPLLWRRPLWRNF</sequence>
<dbReference type="InterPro" id="IPR032466">
    <property type="entry name" value="Metal_Hydrolase"/>
</dbReference>
<protein>
    <submittedName>
        <fullName evidence="2">Amidohydrolase</fullName>
    </submittedName>
</protein>
<dbReference type="SUPFAM" id="SSF51338">
    <property type="entry name" value="Composite domain of metallo-dependent hydrolases"/>
    <property type="match status" value="1"/>
</dbReference>
<dbReference type="InterPro" id="IPR006680">
    <property type="entry name" value="Amidohydro-rel"/>
</dbReference>
<accession>A0AAU9EDT6</accession>
<dbReference type="Gene3D" id="2.30.40.10">
    <property type="entry name" value="Urease, subunit C, domain 1"/>
    <property type="match status" value="1"/>
</dbReference>
<dbReference type="PANTHER" id="PTHR43135:SF3">
    <property type="entry name" value="ALPHA-D-RIBOSE 1-METHYLPHOSPHONATE 5-TRIPHOSPHATE DIPHOSPHATASE"/>
    <property type="match status" value="1"/>
</dbReference>
<keyword evidence="3" id="KW-1185">Reference proteome</keyword>
<dbReference type="KEGG" id="dmp:FAK_20510"/>
<dbReference type="PANTHER" id="PTHR43135">
    <property type="entry name" value="ALPHA-D-RIBOSE 1-METHYLPHOSPHONATE 5-TRIPHOSPHATE DIPHOSPHATASE"/>
    <property type="match status" value="1"/>
</dbReference>
<dbReference type="Pfam" id="PF01979">
    <property type="entry name" value="Amidohydro_1"/>
    <property type="match status" value="1"/>
</dbReference>
<gene>
    <name evidence="2" type="ORF">FAK_20510</name>
</gene>
<proteinExistence type="predicted"/>
<dbReference type="Gene3D" id="3.20.20.140">
    <property type="entry name" value="Metal-dependent hydrolases"/>
    <property type="match status" value="1"/>
</dbReference>
<dbReference type="InterPro" id="IPR011059">
    <property type="entry name" value="Metal-dep_hydrolase_composite"/>
</dbReference>
<dbReference type="RefSeq" id="WP_338598756.1">
    <property type="nucleotide sequence ID" value="NZ_AP028679.1"/>
</dbReference>
<evidence type="ECO:0000313" key="3">
    <source>
        <dbReference type="Proteomes" id="UP001366166"/>
    </source>
</evidence>
<dbReference type="Proteomes" id="UP001366166">
    <property type="component" value="Chromosome"/>
</dbReference>
<feature type="domain" description="Amidohydrolase-related" evidence="1">
    <location>
        <begin position="56"/>
        <end position="345"/>
    </location>
</feature>
<dbReference type="SUPFAM" id="SSF51556">
    <property type="entry name" value="Metallo-dependent hydrolases"/>
    <property type="match status" value="1"/>
</dbReference>
<dbReference type="GO" id="GO:0016810">
    <property type="term" value="F:hydrolase activity, acting on carbon-nitrogen (but not peptide) bonds"/>
    <property type="evidence" value="ECO:0007669"/>
    <property type="project" value="InterPro"/>
</dbReference>
<dbReference type="AlphaFoldDB" id="A0AAU9EDT6"/>
<organism evidence="2 3">
    <name type="scientific">Desulfoferula mesophila</name>
    <dbReference type="NCBI Taxonomy" id="3058419"/>
    <lineage>
        <taxon>Bacteria</taxon>
        <taxon>Pseudomonadati</taxon>
        <taxon>Thermodesulfobacteriota</taxon>
        <taxon>Desulfarculia</taxon>
        <taxon>Desulfarculales</taxon>
        <taxon>Desulfarculaceae</taxon>
        <taxon>Desulfoferula</taxon>
    </lineage>
</organism>
<reference evidence="3" key="1">
    <citation type="journal article" date="2023" name="Arch. Microbiol.">
        <title>Desulfoferula mesophilus gen. nov. sp. nov., a mesophilic sulfate-reducing bacterium isolated from a brackish lake sediment.</title>
        <authorList>
            <person name="Watanabe T."/>
            <person name="Yabe T."/>
            <person name="Tsuji J.M."/>
            <person name="Fukui M."/>
        </authorList>
    </citation>
    <scope>NUCLEOTIDE SEQUENCE [LARGE SCALE GENOMIC DNA]</scope>
    <source>
        <strain evidence="3">12FAK</strain>
    </source>
</reference>
<evidence type="ECO:0000259" key="1">
    <source>
        <dbReference type="Pfam" id="PF01979"/>
    </source>
</evidence>
<evidence type="ECO:0000313" key="2">
    <source>
        <dbReference type="EMBL" id="BEQ14985.1"/>
    </source>
</evidence>
<dbReference type="EMBL" id="AP028679">
    <property type="protein sequence ID" value="BEQ14985.1"/>
    <property type="molecule type" value="Genomic_DNA"/>
</dbReference>